<dbReference type="RefSeq" id="WP_187552717.1">
    <property type="nucleotide sequence ID" value="NZ_BMZL01000001.1"/>
</dbReference>
<keyword evidence="1" id="KW-0802">TPR repeat</keyword>
<dbReference type="KEGG" id="tcn:H9L16_00685"/>
<dbReference type="InterPro" id="IPR019734">
    <property type="entry name" value="TPR_rpt"/>
</dbReference>
<keyword evidence="4" id="KW-1185">Reference proteome</keyword>
<dbReference type="SUPFAM" id="SSF48452">
    <property type="entry name" value="TPR-like"/>
    <property type="match status" value="1"/>
</dbReference>
<dbReference type="PANTHER" id="PTHR12558">
    <property type="entry name" value="CELL DIVISION CYCLE 16,23,27"/>
    <property type="match status" value="1"/>
</dbReference>
<dbReference type="PROSITE" id="PS50005">
    <property type="entry name" value="TPR"/>
    <property type="match status" value="2"/>
</dbReference>
<dbReference type="EMBL" id="CP060719">
    <property type="protein sequence ID" value="QNN70201.1"/>
    <property type="molecule type" value="Genomic_DNA"/>
</dbReference>
<evidence type="ECO:0000256" key="2">
    <source>
        <dbReference type="SAM" id="Phobius"/>
    </source>
</evidence>
<dbReference type="InterPro" id="IPR011990">
    <property type="entry name" value="TPR-like_helical_dom_sf"/>
</dbReference>
<gene>
    <name evidence="3" type="ORF">H9L16_00685</name>
</gene>
<dbReference type="SMART" id="SM00028">
    <property type="entry name" value="TPR"/>
    <property type="match status" value="2"/>
</dbReference>
<dbReference type="Pfam" id="PF14559">
    <property type="entry name" value="TPR_19"/>
    <property type="match status" value="1"/>
</dbReference>
<keyword evidence="2" id="KW-0472">Membrane</keyword>
<dbReference type="AlphaFoldDB" id="A0A7G9SQS6"/>
<accession>A0A7G9SQS6</accession>
<evidence type="ECO:0000313" key="3">
    <source>
        <dbReference type="EMBL" id="QNN70201.1"/>
    </source>
</evidence>
<dbReference type="PROSITE" id="PS50293">
    <property type="entry name" value="TPR_REGION"/>
    <property type="match status" value="1"/>
</dbReference>
<organism evidence="3 4">
    <name type="scientific">Thermomonas carbonis</name>
    <dbReference type="NCBI Taxonomy" id="1463158"/>
    <lineage>
        <taxon>Bacteria</taxon>
        <taxon>Pseudomonadati</taxon>
        <taxon>Pseudomonadota</taxon>
        <taxon>Gammaproteobacteria</taxon>
        <taxon>Lysobacterales</taxon>
        <taxon>Lysobacteraceae</taxon>
        <taxon>Thermomonas</taxon>
    </lineage>
</organism>
<reference evidence="3 4" key="1">
    <citation type="submission" date="2020-08" db="EMBL/GenBank/DDBJ databases">
        <title>Genome sequence of Thermomonas carbonis KCTC 42013T.</title>
        <authorList>
            <person name="Hyun D.-W."/>
            <person name="Bae J.-W."/>
        </authorList>
    </citation>
    <scope>NUCLEOTIDE SEQUENCE [LARGE SCALE GENOMIC DNA]</scope>
    <source>
        <strain evidence="3 4">KCTC 42013</strain>
    </source>
</reference>
<keyword evidence="2" id="KW-1133">Transmembrane helix</keyword>
<dbReference type="Proteomes" id="UP000515804">
    <property type="component" value="Chromosome"/>
</dbReference>
<dbReference type="PANTHER" id="PTHR12558:SF33">
    <property type="entry name" value="BLL7664 PROTEIN"/>
    <property type="match status" value="1"/>
</dbReference>
<keyword evidence="2" id="KW-0812">Transmembrane</keyword>
<feature type="repeat" description="TPR" evidence="1">
    <location>
        <begin position="351"/>
        <end position="384"/>
    </location>
</feature>
<feature type="repeat" description="TPR" evidence="1">
    <location>
        <begin position="385"/>
        <end position="418"/>
    </location>
</feature>
<sequence>MARDDGLLIKPEPRKPWVKLAVAAGVLAVLVGGYVAFGLAGKPKPGEAVPAASPEPVAATTDQLPAIVIAVLPLALEASDTATPAAAEDSSQHLVDALKGGSDVGQAFNDGLSAQLVGALAQFDGVAVTSPESSFQQRDPKSLPATLGKALGATHLLRGTASREGETLRIDAALVSVADGSTVWFNRYQRPYAELFKVQDEMAAAIGSALKVKRLPAPQGEQDQRPPGGDLAAYEALLAGDAALKGGDADSVTAAIADYERAIGLDAAYGYAHARLALARIQLATRFPVQAGDVREAGEKARREAATALRLAPDSAEAHAANAAWLGSIALDQAGALAETERALALSPRDASLLHSLAIRQTAFGRLEDAAATLRRALRLNPLSATALYNLGGIYLGMNDYAEAEHVLGQALTLRPDLSVVRAFQALAMFQQNRAPEAIAIAQQEPDPLWKAYALAMAHWANGQRDLSDAELQRLIRDNPEGAATQIAGIYAQRDDEAAMFKWLEAARDAGDPGIVEIRYMPFVSRYAEDPRFIALLRELDLVQETAKAPLAKPAGGNTP</sequence>
<protein>
    <submittedName>
        <fullName evidence="3">Tetratricopeptide repeat protein</fullName>
    </submittedName>
</protein>
<evidence type="ECO:0000256" key="1">
    <source>
        <dbReference type="PROSITE-ProRule" id="PRU00339"/>
    </source>
</evidence>
<evidence type="ECO:0000313" key="4">
    <source>
        <dbReference type="Proteomes" id="UP000515804"/>
    </source>
</evidence>
<feature type="transmembrane region" description="Helical" evidence="2">
    <location>
        <begin position="20"/>
        <end position="40"/>
    </location>
</feature>
<name>A0A7G9SQS6_9GAMM</name>
<dbReference type="Gene3D" id="1.25.40.10">
    <property type="entry name" value="Tetratricopeptide repeat domain"/>
    <property type="match status" value="2"/>
</dbReference>
<proteinExistence type="predicted"/>